<proteinExistence type="predicted"/>
<reference evidence="1" key="1">
    <citation type="journal article" date="2020" name="mSystems">
        <title>Genome- and Community-Level Interaction Insights into Carbon Utilization and Element Cycling Functions of Hydrothermarchaeota in Hydrothermal Sediment.</title>
        <authorList>
            <person name="Zhou Z."/>
            <person name="Liu Y."/>
            <person name="Xu W."/>
            <person name="Pan J."/>
            <person name="Luo Z.H."/>
            <person name="Li M."/>
        </authorList>
    </citation>
    <scope>NUCLEOTIDE SEQUENCE [LARGE SCALE GENOMIC DNA]</scope>
    <source>
        <strain evidence="2">SpSt-1</strain>
        <strain evidence="1">SpSt-1121</strain>
    </source>
</reference>
<dbReference type="AlphaFoldDB" id="A0A7C5TGQ0"/>
<gene>
    <name evidence="2" type="ORF">ENL47_01275</name>
    <name evidence="1" type="ORF">ENM84_07735</name>
</gene>
<sequence>MELRLCGEYPNSTYIINNLVEDQILNGIGEGVVSRITLPSTNIVQGYLIILLSRDPTYTAFTKWKIALNNIILTREFKPHIDVQINEKLAHSLFIYDITKVINRDINLKIGYEGKKPMRVDAATLITIHRYNEFHLGFNCIVKIMNLNNSSINIPKTPLSFESTEKNLNIGIVSDKNSVLDLEIIGSINKKTSYNLFQGFNIIETQIERNLDIDSINIKCSNESPRHIFTCLFSLYSIYPRIDVKNIKVLEKDIMLTIYNNGDSSADEIEIILLRYGLQIYRSRIGSLKPGEEKLLTIPRNIIKANNAIARIVWHKALRTFSRDLDIKL</sequence>
<evidence type="ECO:0000313" key="1">
    <source>
        <dbReference type="EMBL" id="HHP82534.1"/>
    </source>
</evidence>
<dbReference type="EMBL" id="DRUB01000029">
    <property type="protein sequence ID" value="HHR95478.1"/>
    <property type="molecule type" value="Genomic_DNA"/>
</dbReference>
<organism evidence="1">
    <name type="scientific">Ignisphaera aggregans</name>
    <dbReference type="NCBI Taxonomy" id="334771"/>
    <lineage>
        <taxon>Archaea</taxon>
        <taxon>Thermoproteota</taxon>
        <taxon>Thermoprotei</taxon>
        <taxon>Desulfurococcales</taxon>
        <taxon>Desulfurococcaceae</taxon>
        <taxon>Ignisphaera</taxon>
    </lineage>
</organism>
<comment type="caution">
    <text evidence="1">The sequence shown here is derived from an EMBL/GenBank/DDBJ whole genome shotgun (WGS) entry which is preliminary data.</text>
</comment>
<name>A0A7C5TGQ0_9CREN</name>
<accession>A0A7C5TGQ0</accession>
<dbReference type="EMBL" id="DRZI01000332">
    <property type="protein sequence ID" value="HHP82534.1"/>
    <property type="molecule type" value="Genomic_DNA"/>
</dbReference>
<evidence type="ECO:0000313" key="2">
    <source>
        <dbReference type="EMBL" id="HHR95478.1"/>
    </source>
</evidence>
<protein>
    <submittedName>
        <fullName evidence="1">Uncharacterized protein</fullName>
    </submittedName>
</protein>